<organism evidence="16">
    <name type="scientific">Florometra serratissima</name>
    <name type="common">common feather star</name>
    <dbReference type="NCBI Taxonomy" id="73431"/>
    <lineage>
        <taxon>Eukaryota</taxon>
        <taxon>Metazoa</taxon>
        <taxon>Echinodermata</taxon>
        <taxon>Pelmatozoa</taxon>
        <taxon>Crinoidea</taxon>
        <taxon>Articulata</taxon>
        <taxon>Comatulida</taxon>
        <taxon>Antedonidae</taxon>
        <taxon>Florometra</taxon>
    </lineage>
</organism>
<comment type="similarity">
    <text evidence="2 15">Belongs to the complex I subunit 6 family.</text>
</comment>
<accession>O63597</accession>
<evidence type="ECO:0000256" key="14">
    <source>
        <dbReference type="ARBA" id="ARBA00049551"/>
    </source>
</evidence>
<dbReference type="GO" id="GO:0031966">
    <property type="term" value="C:mitochondrial membrane"/>
    <property type="evidence" value="ECO:0007669"/>
    <property type="project" value="UniProtKB-SubCell"/>
</dbReference>
<dbReference type="RefSeq" id="NP_008392.1">
    <property type="nucleotide sequence ID" value="NC_001878.1"/>
</dbReference>
<evidence type="ECO:0000256" key="5">
    <source>
        <dbReference type="ARBA" id="ARBA00022448"/>
    </source>
</evidence>
<evidence type="ECO:0000256" key="9">
    <source>
        <dbReference type="ARBA" id="ARBA00022982"/>
    </source>
</evidence>
<evidence type="ECO:0000256" key="13">
    <source>
        <dbReference type="ARBA" id="ARBA00023136"/>
    </source>
</evidence>
<dbReference type="PANTHER" id="PTHR11435">
    <property type="entry name" value="NADH UBIQUINONE OXIDOREDUCTASE SUBUNIT ND6"/>
    <property type="match status" value="1"/>
</dbReference>
<dbReference type="AlphaFoldDB" id="O63597"/>
<evidence type="ECO:0000256" key="8">
    <source>
        <dbReference type="ARBA" id="ARBA00022967"/>
    </source>
</evidence>
<comment type="catalytic activity">
    <reaction evidence="14 15">
        <text>a ubiquinone + NADH + 5 H(+)(in) = a ubiquinol + NAD(+) + 4 H(+)(out)</text>
        <dbReference type="Rhea" id="RHEA:29091"/>
        <dbReference type="Rhea" id="RHEA-COMP:9565"/>
        <dbReference type="Rhea" id="RHEA-COMP:9566"/>
        <dbReference type="ChEBI" id="CHEBI:15378"/>
        <dbReference type="ChEBI" id="CHEBI:16389"/>
        <dbReference type="ChEBI" id="CHEBI:17976"/>
        <dbReference type="ChEBI" id="CHEBI:57540"/>
        <dbReference type="ChEBI" id="CHEBI:57945"/>
        <dbReference type="EC" id="7.1.1.2"/>
    </reaction>
</comment>
<dbReference type="InterPro" id="IPR050269">
    <property type="entry name" value="ComplexI_Subunit6"/>
</dbReference>
<keyword evidence="10 15" id="KW-1133">Transmembrane helix</keyword>
<evidence type="ECO:0000256" key="12">
    <source>
        <dbReference type="ARBA" id="ARBA00023128"/>
    </source>
</evidence>
<dbReference type="PANTHER" id="PTHR11435:SF1">
    <property type="entry name" value="NADH-UBIQUINONE OXIDOREDUCTASE CHAIN 6"/>
    <property type="match status" value="1"/>
</dbReference>
<keyword evidence="9 15" id="KW-0249">Electron transport</keyword>
<dbReference type="InterPro" id="IPR042106">
    <property type="entry name" value="Nuo/plastoQ_OxRdtase_6_NuoJ"/>
</dbReference>
<protein>
    <recommendedName>
        <fullName evidence="4 15">NADH-ubiquinone oxidoreductase chain 6</fullName>
        <ecNumber evidence="3 15">7.1.1.2</ecNumber>
    </recommendedName>
</protein>
<evidence type="ECO:0000256" key="10">
    <source>
        <dbReference type="ARBA" id="ARBA00022989"/>
    </source>
</evidence>
<name>O63597_9ECHI</name>
<keyword evidence="7 15" id="KW-0812">Transmembrane</keyword>
<evidence type="ECO:0000256" key="4">
    <source>
        <dbReference type="ARBA" id="ARBA00021095"/>
    </source>
</evidence>
<evidence type="ECO:0000256" key="15">
    <source>
        <dbReference type="RuleBase" id="RU004430"/>
    </source>
</evidence>
<dbReference type="CTD" id="4541"/>
<feature type="transmembrane region" description="Helical" evidence="15">
    <location>
        <begin position="125"/>
        <end position="150"/>
    </location>
</feature>
<dbReference type="InterPro" id="IPR001457">
    <property type="entry name" value="NADH_UbQ/plastoQ_OxRdtase_su6"/>
</dbReference>
<keyword evidence="5 15" id="KW-0813">Transport</keyword>
<geneLocation type="mitochondrion" evidence="16"/>
<comment type="function">
    <text evidence="15">Core subunit of the mitochondrial membrane respiratory chain NADH dehydrogenase (Complex I) which catalyzes electron transfer from NADH through the respiratory chain, using ubiquinone as an electron acceptor. Essential for the catalytic activity and assembly of complex I.</text>
</comment>
<evidence type="ECO:0000256" key="6">
    <source>
        <dbReference type="ARBA" id="ARBA00022660"/>
    </source>
</evidence>
<feature type="transmembrane region" description="Helical" evidence="15">
    <location>
        <begin position="82"/>
        <end position="100"/>
    </location>
</feature>
<keyword evidence="11 15" id="KW-0520">NAD</keyword>
<dbReference type="PIR" id="T11126">
    <property type="entry name" value="T11126"/>
</dbReference>
<evidence type="ECO:0000256" key="1">
    <source>
        <dbReference type="ARBA" id="ARBA00004225"/>
    </source>
</evidence>
<evidence type="ECO:0000256" key="3">
    <source>
        <dbReference type="ARBA" id="ARBA00012944"/>
    </source>
</evidence>
<dbReference type="Gene3D" id="1.20.120.1200">
    <property type="entry name" value="NADH-ubiquinone/plastoquinone oxidoreductase chain 6, subunit NuoJ"/>
    <property type="match status" value="1"/>
</dbReference>
<keyword evidence="8 15" id="KW-1278">Translocase</keyword>
<keyword evidence="12 15" id="KW-0496">Mitochondrion</keyword>
<feature type="transmembrane region" description="Helical" evidence="15">
    <location>
        <begin position="46"/>
        <end position="70"/>
    </location>
</feature>
<keyword evidence="13 15" id="KW-0472">Membrane</keyword>
<dbReference type="EC" id="7.1.1.2" evidence="3 15"/>
<dbReference type="GeneID" id="808163"/>
<keyword evidence="6 15" id="KW-0679">Respiratory chain</keyword>
<evidence type="ECO:0000256" key="7">
    <source>
        <dbReference type="ARBA" id="ARBA00022692"/>
    </source>
</evidence>
<dbReference type="EMBL" id="AF049132">
    <property type="protein sequence ID" value="AAD05083.1"/>
    <property type="molecule type" value="Genomic_DNA"/>
</dbReference>
<evidence type="ECO:0000256" key="11">
    <source>
        <dbReference type="ARBA" id="ARBA00023027"/>
    </source>
</evidence>
<sequence>MNTYILVISLLFGSSLVFYSISPYFSALGLVTVSISSCLILSHLGISFLAFILLLIYMGGMLIVFIYSNALTNDRFPIISNINEIFTLSFFLIFWTIFLLNNQNWNNINNNTNLSSSINIEGASYLFHISMAPFFLLAGYILLITLIAVLDISRGIENSTLRAL</sequence>
<evidence type="ECO:0000313" key="16">
    <source>
        <dbReference type="EMBL" id="AAD05083.1"/>
    </source>
</evidence>
<keyword evidence="15" id="KW-0830">Ubiquinone</keyword>
<comment type="subcellular location">
    <subcellularLocation>
        <location evidence="1 15">Mitochondrion membrane</location>
        <topology evidence="1 15">Multi-pass membrane protein</topology>
    </subcellularLocation>
</comment>
<dbReference type="GO" id="GO:0008137">
    <property type="term" value="F:NADH dehydrogenase (ubiquinone) activity"/>
    <property type="evidence" value="ECO:0007669"/>
    <property type="project" value="UniProtKB-UniRule"/>
</dbReference>
<evidence type="ECO:0000256" key="2">
    <source>
        <dbReference type="ARBA" id="ARBA00005698"/>
    </source>
</evidence>
<proteinExistence type="inferred from homology"/>
<dbReference type="Pfam" id="PF00499">
    <property type="entry name" value="Oxidored_q3"/>
    <property type="match status" value="1"/>
</dbReference>
<reference evidence="16" key="1">
    <citation type="journal article" date="2001" name="Mol. Biol. Evol.">
        <title>A novel mitochondrial gene order in the crinoid echinoderm Florometra serratissima.</title>
        <authorList>
            <person name="Scouras A."/>
            <person name="Smith M.J."/>
        </authorList>
    </citation>
    <scope>NUCLEOTIDE SEQUENCE</scope>
</reference>